<keyword evidence="3" id="KW-1185">Reference proteome</keyword>
<evidence type="ECO:0000313" key="2">
    <source>
        <dbReference type="EMBL" id="NHC37804.1"/>
    </source>
</evidence>
<gene>
    <name evidence="2" type="ORF">QH73_0024720</name>
</gene>
<sequence length="273" mass="30563">MKLSILMASARKIIGQLRLLGIVLLSSLLLSGCVQYQVGVNFDSPNYGEIVQHIQLDERLMSLSGDSVKTWLDSIERRVKQLHGKAKRRSNREVTVTIPFKNGADLTEKFNAFFHYIDKENPNNLTETDLPPIESQLSLKQNNFLLLVRNRLSFDLDLRSLSLISTNTNLAINPTSILDFEFSLNAPWGGRSIEKAENAIPAKKQGNQLIWRLQPGQINHIETIFWLPSPLGIGTIFIILFIALGVYLRDRTAPTLGGSREQGRAGSREQGAV</sequence>
<dbReference type="Pfam" id="PF11353">
    <property type="entry name" value="DUF3153"/>
    <property type="match status" value="1"/>
</dbReference>
<keyword evidence="1" id="KW-1133">Transmembrane helix</keyword>
<proteinExistence type="predicted"/>
<dbReference type="OrthoDB" id="458293at2"/>
<keyword evidence="1" id="KW-0812">Transmembrane</keyword>
<dbReference type="RefSeq" id="WP_039713110.1">
    <property type="nucleotide sequence ID" value="NZ_JTJC03000011.1"/>
</dbReference>
<dbReference type="AlphaFoldDB" id="A0A9X5ED77"/>
<dbReference type="Proteomes" id="UP000031532">
    <property type="component" value="Unassembled WGS sequence"/>
</dbReference>
<dbReference type="EMBL" id="JTJC03000011">
    <property type="protein sequence ID" value="NHC37804.1"/>
    <property type="molecule type" value="Genomic_DNA"/>
</dbReference>
<dbReference type="PROSITE" id="PS51257">
    <property type="entry name" value="PROKAR_LIPOPROTEIN"/>
    <property type="match status" value="1"/>
</dbReference>
<reference evidence="2 3" key="1">
    <citation type="journal article" date="2015" name="Genome Announc.">
        <title>Draft Genome Sequence of the Terrestrial Cyanobacterium Scytonema millei VB511283, Isolated from Eastern India.</title>
        <authorList>
            <person name="Sen D."/>
            <person name="Chandrababunaidu M.M."/>
            <person name="Singh D."/>
            <person name="Sanghi N."/>
            <person name="Ghorai A."/>
            <person name="Mishra G.P."/>
            <person name="Madduluri M."/>
            <person name="Adhikary S.P."/>
            <person name="Tripathy S."/>
        </authorList>
    </citation>
    <scope>NUCLEOTIDE SEQUENCE [LARGE SCALE GENOMIC DNA]</scope>
    <source>
        <strain evidence="2 3">VB511283</strain>
    </source>
</reference>
<keyword evidence="1" id="KW-0472">Membrane</keyword>
<protein>
    <submittedName>
        <fullName evidence="2">DUF3153 domain-containing protein</fullName>
    </submittedName>
</protein>
<name>A0A9X5ED77_9CYAN</name>
<organism evidence="2 3">
    <name type="scientific">Scytonema millei VB511283</name>
    <dbReference type="NCBI Taxonomy" id="1245923"/>
    <lineage>
        <taxon>Bacteria</taxon>
        <taxon>Bacillati</taxon>
        <taxon>Cyanobacteriota</taxon>
        <taxon>Cyanophyceae</taxon>
        <taxon>Nostocales</taxon>
        <taxon>Scytonemataceae</taxon>
        <taxon>Scytonema</taxon>
    </lineage>
</organism>
<accession>A0A9X5ED77</accession>
<feature type="transmembrane region" description="Helical" evidence="1">
    <location>
        <begin position="224"/>
        <end position="248"/>
    </location>
</feature>
<evidence type="ECO:0000313" key="3">
    <source>
        <dbReference type="Proteomes" id="UP000031532"/>
    </source>
</evidence>
<evidence type="ECO:0000256" key="1">
    <source>
        <dbReference type="SAM" id="Phobius"/>
    </source>
</evidence>
<comment type="caution">
    <text evidence="2">The sequence shown here is derived from an EMBL/GenBank/DDBJ whole genome shotgun (WGS) entry which is preliminary data.</text>
</comment>
<dbReference type="InterPro" id="IPR021499">
    <property type="entry name" value="DUF3153"/>
</dbReference>